<dbReference type="Proteomes" id="UP000291485">
    <property type="component" value="Unassembled WGS sequence"/>
</dbReference>
<evidence type="ECO:0000256" key="1">
    <source>
        <dbReference type="SAM" id="Phobius"/>
    </source>
</evidence>
<dbReference type="AlphaFoldDB" id="A0A4R0P7V9"/>
<evidence type="ECO:0000313" key="3">
    <source>
        <dbReference type="Proteomes" id="UP000291485"/>
    </source>
</evidence>
<evidence type="ECO:0000313" key="2">
    <source>
        <dbReference type="EMBL" id="TCD12865.1"/>
    </source>
</evidence>
<feature type="transmembrane region" description="Helical" evidence="1">
    <location>
        <begin position="38"/>
        <end position="62"/>
    </location>
</feature>
<accession>A0A4R0P7V9</accession>
<reference evidence="2 3" key="1">
    <citation type="submission" date="2019-02" db="EMBL/GenBank/DDBJ databases">
        <title>Pedobacter sp. RP-3-11 sp. nov., isolated from Arctic soil.</title>
        <authorList>
            <person name="Dahal R.H."/>
        </authorList>
    </citation>
    <scope>NUCLEOTIDE SEQUENCE [LARGE SCALE GENOMIC DNA]</scope>
    <source>
        <strain evidence="2 3">RP-3-11</strain>
    </source>
</reference>
<comment type="caution">
    <text evidence="2">The sequence shown here is derived from an EMBL/GenBank/DDBJ whole genome shotgun (WGS) entry which is preliminary data.</text>
</comment>
<name>A0A4R0P7V9_9SPHI</name>
<dbReference type="OrthoDB" id="772199at2"/>
<keyword evidence="1" id="KW-0472">Membrane</keyword>
<feature type="transmembrane region" description="Helical" evidence="1">
    <location>
        <begin position="74"/>
        <end position="98"/>
    </location>
</feature>
<gene>
    <name evidence="2" type="ORF">EZ449_02130</name>
</gene>
<feature type="transmembrane region" description="Helical" evidence="1">
    <location>
        <begin position="6"/>
        <end position="29"/>
    </location>
</feature>
<proteinExistence type="predicted"/>
<sequence>MESSFMSALFGFVSIIPSIIVFIASCYYISKNVKPDSILLIIGSGLSLLLTIFYSFLMPYFMRSWAISVNDTSSYYTIAGIISFIAGICFAIGLFMLINTTVNTNKGLSNQFPQNFK</sequence>
<keyword evidence="1" id="KW-1133">Transmembrane helix</keyword>
<dbReference type="RefSeq" id="WP_131556298.1">
    <property type="nucleotide sequence ID" value="NZ_SJSN01000001.1"/>
</dbReference>
<keyword evidence="1" id="KW-0812">Transmembrane</keyword>
<dbReference type="EMBL" id="SJSN01000001">
    <property type="protein sequence ID" value="TCD12865.1"/>
    <property type="molecule type" value="Genomic_DNA"/>
</dbReference>
<organism evidence="2 3">
    <name type="scientific">Pedobacter frigidisoli</name>
    <dbReference type="NCBI Taxonomy" id="2530455"/>
    <lineage>
        <taxon>Bacteria</taxon>
        <taxon>Pseudomonadati</taxon>
        <taxon>Bacteroidota</taxon>
        <taxon>Sphingobacteriia</taxon>
        <taxon>Sphingobacteriales</taxon>
        <taxon>Sphingobacteriaceae</taxon>
        <taxon>Pedobacter</taxon>
    </lineage>
</organism>
<protein>
    <submittedName>
        <fullName evidence="2">Uncharacterized protein</fullName>
    </submittedName>
</protein>
<keyword evidence="3" id="KW-1185">Reference proteome</keyword>